<evidence type="ECO:0000256" key="1">
    <source>
        <dbReference type="SAM" id="MobiDB-lite"/>
    </source>
</evidence>
<protein>
    <submittedName>
        <fullName evidence="2">Uncharacterized protein</fullName>
    </submittedName>
</protein>
<organism evidence="2 3">
    <name type="scientific">Dreissena polymorpha</name>
    <name type="common">Zebra mussel</name>
    <name type="synonym">Mytilus polymorpha</name>
    <dbReference type="NCBI Taxonomy" id="45954"/>
    <lineage>
        <taxon>Eukaryota</taxon>
        <taxon>Metazoa</taxon>
        <taxon>Spiralia</taxon>
        <taxon>Lophotrochozoa</taxon>
        <taxon>Mollusca</taxon>
        <taxon>Bivalvia</taxon>
        <taxon>Autobranchia</taxon>
        <taxon>Heteroconchia</taxon>
        <taxon>Euheterodonta</taxon>
        <taxon>Imparidentia</taxon>
        <taxon>Neoheterodontei</taxon>
        <taxon>Myida</taxon>
        <taxon>Dreissenoidea</taxon>
        <taxon>Dreissenidae</taxon>
        <taxon>Dreissena</taxon>
    </lineage>
</organism>
<name>A0A9D3YXJ2_DREPO</name>
<keyword evidence="3" id="KW-1185">Reference proteome</keyword>
<reference evidence="2" key="1">
    <citation type="journal article" date="2019" name="bioRxiv">
        <title>The Genome of the Zebra Mussel, Dreissena polymorpha: A Resource for Invasive Species Research.</title>
        <authorList>
            <person name="McCartney M.A."/>
            <person name="Auch B."/>
            <person name="Kono T."/>
            <person name="Mallez S."/>
            <person name="Zhang Y."/>
            <person name="Obille A."/>
            <person name="Becker A."/>
            <person name="Abrahante J.E."/>
            <person name="Garbe J."/>
            <person name="Badalamenti J.P."/>
            <person name="Herman A."/>
            <person name="Mangelson H."/>
            <person name="Liachko I."/>
            <person name="Sullivan S."/>
            <person name="Sone E.D."/>
            <person name="Koren S."/>
            <person name="Silverstein K.A.T."/>
            <person name="Beckman K.B."/>
            <person name="Gohl D.M."/>
        </authorList>
    </citation>
    <scope>NUCLEOTIDE SEQUENCE</scope>
    <source>
        <strain evidence="2">Duluth1</strain>
        <tissue evidence="2">Whole animal</tissue>
    </source>
</reference>
<gene>
    <name evidence="2" type="ORF">DPMN_066005</name>
</gene>
<evidence type="ECO:0000313" key="3">
    <source>
        <dbReference type="Proteomes" id="UP000828390"/>
    </source>
</evidence>
<dbReference type="EMBL" id="JAIWYP010000014">
    <property type="protein sequence ID" value="KAH3706617.1"/>
    <property type="molecule type" value="Genomic_DNA"/>
</dbReference>
<proteinExistence type="predicted"/>
<feature type="compositionally biased region" description="Basic residues" evidence="1">
    <location>
        <begin position="1"/>
        <end position="11"/>
    </location>
</feature>
<dbReference type="Proteomes" id="UP000828390">
    <property type="component" value="Unassembled WGS sequence"/>
</dbReference>
<feature type="region of interest" description="Disordered" evidence="1">
    <location>
        <begin position="1"/>
        <end position="24"/>
    </location>
</feature>
<reference evidence="2" key="2">
    <citation type="submission" date="2020-11" db="EMBL/GenBank/DDBJ databases">
        <authorList>
            <person name="McCartney M.A."/>
            <person name="Auch B."/>
            <person name="Kono T."/>
            <person name="Mallez S."/>
            <person name="Becker A."/>
            <person name="Gohl D.M."/>
            <person name="Silverstein K.A.T."/>
            <person name="Koren S."/>
            <person name="Bechman K.B."/>
            <person name="Herman A."/>
            <person name="Abrahante J.E."/>
            <person name="Garbe J."/>
        </authorList>
    </citation>
    <scope>NUCLEOTIDE SEQUENCE</scope>
    <source>
        <strain evidence="2">Duluth1</strain>
        <tissue evidence="2">Whole animal</tissue>
    </source>
</reference>
<sequence length="385" mass="44690">MWTDGRRKKTNPKTSPEQSGKLPYPPGIYKTNLFTKFHDDWTNNVTSRVFTSFFYYINIRKLPPPPGSHVIQLTRTIFKLNSCIKETNVLTKFHENWAKNVTSRVFTCFHYIHIMKNAPPTGVHVFTRIWTIFILIRDINKTNVLTNFHDDWAKIVTSRVFTGKTAPPTGGHVFQRTGNTFELNQHIIKADILTNNLFHEDRTINVASRVFTNKCGQTDDGQRPVIKAHLSNHFHDDWTTNVTSRGFTSFFIRKKTPPLGGYVFLPIRTIFELDRRIQETSVLTKFHEDWTKNVSTRLFTCFPYIHIEKTSPPPGGHVCPLITTIFKLVQVIHIPNAKNVTSRVKMPPPVGHVFLPIRTIFELNHRIQKTNVLTKFHEDWAKKIF</sequence>
<accession>A0A9D3YXJ2</accession>
<dbReference type="AlphaFoldDB" id="A0A9D3YXJ2"/>
<comment type="caution">
    <text evidence="2">The sequence shown here is derived from an EMBL/GenBank/DDBJ whole genome shotgun (WGS) entry which is preliminary data.</text>
</comment>
<evidence type="ECO:0000313" key="2">
    <source>
        <dbReference type="EMBL" id="KAH3706617.1"/>
    </source>
</evidence>